<evidence type="ECO:0000313" key="10">
    <source>
        <dbReference type="Proteomes" id="UP000179024"/>
    </source>
</evidence>
<dbReference type="SUPFAM" id="SSF54768">
    <property type="entry name" value="dsRNA-binding domain-like"/>
    <property type="match status" value="1"/>
</dbReference>
<comment type="caution">
    <text evidence="9">The sequence shown here is derived from an EMBL/GenBank/DDBJ whole genome shotgun (WGS) entry which is preliminary data.</text>
</comment>
<dbReference type="PANTHER" id="PTHR48277">
    <property type="entry name" value="MITOCHONDRIAL RIBOSOMAL PROTEIN S5"/>
    <property type="match status" value="1"/>
</dbReference>
<gene>
    <name evidence="9" type="ORF">A3F34_03010</name>
</gene>
<dbReference type="AlphaFoldDB" id="A0A1F7I8D5"/>
<dbReference type="Proteomes" id="UP000179024">
    <property type="component" value="Unassembled WGS sequence"/>
</dbReference>
<proteinExistence type="inferred from homology"/>
<evidence type="ECO:0000256" key="2">
    <source>
        <dbReference type="ARBA" id="ARBA00022980"/>
    </source>
</evidence>
<dbReference type="Pfam" id="PF03719">
    <property type="entry name" value="Ribosomal_S5_C"/>
    <property type="match status" value="1"/>
</dbReference>
<dbReference type="PROSITE" id="PS50881">
    <property type="entry name" value="S5_DSRBD"/>
    <property type="match status" value="1"/>
</dbReference>
<dbReference type="Pfam" id="PF00333">
    <property type="entry name" value="Ribosomal_S5"/>
    <property type="match status" value="1"/>
</dbReference>
<dbReference type="InterPro" id="IPR014721">
    <property type="entry name" value="Ribsml_uS5_D2-typ_fold_subgr"/>
</dbReference>
<evidence type="ECO:0000256" key="6">
    <source>
        <dbReference type="PROSITE-ProRule" id="PRU00268"/>
    </source>
</evidence>
<comment type="similarity">
    <text evidence="1 7">Belongs to the universal ribosomal protein uS5 family.</text>
</comment>
<dbReference type="GO" id="GO:0003735">
    <property type="term" value="F:structural constituent of ribosome"/>
    <property type="evidence" value="ECO:0007669"/>
    <property type="project" value="UniProtKB-UniRule"/>
</dbReference>
<dbReference type="EMBL" id="MGAE01000015">
    <property type="protein sequence ID" value="OGK39627.1"/>
    <property type="molecule type" value="Genomic_DNA"/>
</dbReference>
<evidence type="ECO:0000256" key="7">
    <source>
        <dbReference type="RuleBase" id="RU003823"/>
    </source>
</evidence>
<dbReference type="InterPro" id="IPR000851">
    <property type="entry name" value="Ribosomal_uS5"/>
</dbReference>
<evidence type="ECO:0000256" key="5">
    <source>
        <dbReference type="ARBA" id="ARBA00035519"/>
    </source>
</evidence>
<dbReference type="InterPro" id="IPR020568">
    <property type="entry name" value="Ribosomal_Su5_D2-typ_SF"/>
</dbReference>
<feature type="domain" description="S5 DRBM" evidence="8">
    <location>
        <begin position="12"/>
        <end position="75"/>
    </location>
</feature>
<evidence type="ECO:0000256" key="4">
    <source>
        <dbReference type="ARBA" id="ARBA00035255"/>
    </source>
</evidence>
<evidence type="ECO:0000313" key="9">
    <source>
        <dbReference type="EMBL" id="OGK39627.1"/>
    </source>
</evidence>
<dbReference type="GO" id="GO:0005737">
    <property type="term" value="C:cytoplasm"/>
    <property type="evidence" value="ECO:0007669"/>
    <property type="project" value="UniProtKB-ARBA"/>
</dbReference>
<dbReference type="Gene3D" id="3.30.160.20">
    <property type="match status" value="1"/>
</dbReference>
<dbReference type="Gene3D" id="3.30.230.10">
    <property type="match status" value="1"/>
</dbReference>
<evidence type="ECO:0000256" key="3">
    <source>
        <dbReference type="ARBA" id="ARBA00023274"/>
    </source>
</evidence>
<keyword evidence="2 6" id="KW-0689">Ribosomal protein</keyword>
<dbReference type="GO" id="GO:1990904">
    <property type="term" value="C:ribonucleoprotein complex"/>
    <property type="evidence" value="ECO:0007669"/>
    <property type="project" value="UniProtKB-UniRule"/>
</dbReference>
<evidence type="ECO:0000259" key="8">
    <source>
        <dbReference type="PROSITE" id="PS50881"/>
    </source>
</evidence>
<dbReference type="SUPFAM" id="SSF54211">
    <property type="entry name" value="Ribosomal protein S5 domain 2-like"/>
    <property type="match status" value="1"/>
</dbReference>
<dbReference type="GO" id="GO:0006412">
    <property type="term" value="P:translation"/>
    <property type="evidence" value="ECO:0007669"/>
    <property type="project" value="InterPro"/>
</dbReference>
<protein>
    <recommendedName>
        <fullName evidence="4">Small ribosomal subunit protein uS5</fullName>
    </recommendedName>
    <alternativeName>
        <fullName evidence="5">30S ribosomal protein S5</fullName>
    </alternativeName>
</protein>
<evidence type="ECO:0000256" key="1">
    <source>
        <dbReference type="ARBA" id="ARBA00008945"/>
    </source>
</evidence>
<dbReference type="InterPro" id="IPR005324">
    <property type="entry name" value="Ribosomal_uS5_C"/>
</dbReference>
<organism evidence="9 10">
    <name type="scientific">Candidatus Roizmanbacteria bacterium RIFCSPHIGHO2_12_FULL_44_10</name>
    <dbReference type="NCBI Taxonomy" id="1802054"/>
    <lineage>
        <taxon>Bacteria</taxon>
        <taxon>Candidatus Roizmaniibacteriota</taxon>
    </lineage>
</organism>
<dbReference type="InterPro" id="IPR013810">
    <property type="entry name" value="Ribosomal_uS5_N"/>
</dbReference>
<name>A0A1F7I8D5_9BACT</name>
<reference evidence="9 10" key="1">
    <citation type="journal article" date="2016" name="Nat. Commun.">
        <title>Thousands of microbial genomes shed light on interconnected biogeochemical processes in an aquifer system.</title>
        <authorList>
            <person name="Anantharaman K."/>
            <person name="Brown C.T."/>
            <person name="Hug L.A."/>
            <person name="Sharon I."/>
            <person name="Castelle C.J."/>
            <person name="Probst A.J."/>
            <person name="Thomas B.C."/>
            <person name="Singh A."/>
            <person name="Wilkins M.J."/>
            <person name="Karaoz U."/>
            <person name="Brodie E.L."/>
            <person name="Williams K.H."/>
            <person name="Hubbard S.S."/>
            <person name="Banfield J.F."/>
        </authorList>
    </citation>
    <scope>NUCLEOTIDE SEQUENCE [LARGE SCALE GENOMIC DNA]</scope>
</reference>
<sequence>MRREERKSKDGLEEQVLLIRRVSKKTTGGNYINFSALVAVGDRKGRVGIGLGRGLEVPQAIKKAMNYARKHMINVPIFEGTLPHDVRVKYKAACIVLYPAPKGVGLKVGSVVRTILALAGVSNASGKILGSRNQIANSYAIMEALKGLKPRTRPSSQNKEEKI</sequence>
<dbReference type="GO" id="GO:0005840">
    <property type="term" value="C:ribosome"/>
    <property type="evidence" value="ECO:0007669"/>
    <property type="project" value="UniProtKB-KW"/>
</dbReference>
<keyword evidence="3 6" id="KW-0687">Ribonucleoprotein</keyword>
<dbReference type="GO" id="GO:0003723">
    <property type="term" value="F:RNA binding"/>
    <property type="evidence" value="ECO:0007669"/>
    <property type="project" value="InterPro"/>
</dbReference>
<dbReference type="FunFam" id="3.30.230.10:FF:000002">
    <property type="entry name" value="30S ribosomal protein S5"/>
    <property type="match status" value="1"/>
</dbReference>
<accession>A0A1F7I8D5</accession>
<dbReference type="PANTHER" id="PTHR48277:SF1">
    <property type="entry name" value="MITOCHONDRIAL RIBOSOMAL PROTEIN S5"/>
    <property type="match status" value="1"/>
</dbReference>